<dbReference type="EMBL" id="AZHX01002077">
    <property type="protein sequence ID" value="ETW97295.1"/>
    <property type="molecule type" value="Genomic_DNA"/>
</dbReference>
<sequence length="40" mass="4551">MKNNADIMIPGHGMLTVMLKYWKLPRGMLRARKQGAFGAF</sequence>
<organism evidence="1 2">
    <name type="scientific">Candidatus Entotheonella gemina</name>
    <dbReference type="NCBI Taxonomy" id="1429439"/>
    <lineage>
        <taxon>Bacteria</taxon>
        <taxon>Pseudomonadati</taxon>
        <taxon>Nitrospinota/Tectimicrobiota group</taxon>
        <taxon>Candidatus Tectimicrobiota</taxon>
        <taxon>Candidatus Entotheonellia</taxon>
        <taxon>Candidatus Entotheonellales</taxon>
        <taxon>Candidatus Entotheonellaceae</taxon>
        <taxon>Candidatus Entotheonella</taxon>
    </lineage>
</organism>
<comment type="caution">
    <text evidence="1">The sequence shown here is derived from an EMBL/GenBank/DDBJ whole genome shotgun (WGS) entry which is preliminary data.</text>
</comment>
<evidence type="ECO:0000313" key="2">
    <source>
        <dbReference type="Proteomes" id="UP000019140"/>
    </source>
</evidence>
<dbReference type="Proteomes" id="UP000019140">
    <property type="component" value="Unassembled WGS sequence"/>
</dbReference>
<reference evidence="1 2" key="1">
    <citation type="journal article" date="2014" name="Nature">
        <title>An environmental bacterial taxon with a large and distinct metabolic repertoire.</title>
        <authorList>
            <person name="Wilson M.C."/>
            <person name="Mori T."/>
            <person name="Ruckert C."/>
            <person name="Uria A.R."/>
            <person name="Helf M.J."/>
            <person name="Takada K."/>
            <person name="Gernert C."/>
            <person name="Steffens U.A."/>
            <person name="Heycke N."/>
            <person name="Schmitt S."/>
            <person name="Rinke C."/>
            <person name="Helfrich E.J."/>
            <person name="Brachmann A.O."/>
            <person name="Gurgui C."/>
            <person name="Wakimoto T."/>
            <person name="Kracht M."/>
            <person name="Crusemann M."/>
            <person name="Hentschel U."/>
            <person name="Abe I."/>
            <person name="Matsunaga S."/>
            <person name="Kalinowski J."/>
            <person name="Takeyama H."/>
            <person name="Piel J."/>
        </authorList>
    </citation>
    <scope>NUCLEOTIDE SEQUENCE [LARGE SCALE GENOMIC DNA]</scope>
    <source>
        <strain evidence="2">TSY2</strain>
    </source>
</reference>
<accession>W4LHX5</accession>
<name>W4LHX5_9BACT</name>
<dbReference type="AlphaFoldDB" id="W4LHX5"/>
<protein>
    <submittedName>
        <fullName evidence="1">Uncharacterized protein</fullName>
    </submittedName>
</protein>
<dbReference type="HOGENOM" id="CLU_3286597_0_0_7"/>
<proteinExistence type="predicted"/>
<gene>
    <name evidence="1" type="ORF">ETSY2_44850</name>
</gene>
<evidence type="ECO:0000313" key="1">
    <source>
        <dbReference type="EMBL" id="ETW97295.1"/>
    </source>
</evidence>
<keyword evidence="2" id="KW-1185">Reference proteome</keyword>